<dbReference type="Proteomes" id="UP000607197">
    <property type="component" value="Unassembled WGS sequence"/>
</dbReference>
<keyword evidence="2" id="KW-1185">Reference proteome</keyword>
<dbReference type="EMBL" id="BMPG01000007">
    <property type="protein sequence ID" value="GGL72548.1"/>
    <property type="molecule type" value="Genomic_DNA"/>
</dbReference>
<sequence length="142" mass="14061">MSRAVSTPLDAALAVLLVAAAIAVLVAAQPPSDPAPSPHRVADAVLPVTANVSCTGRAGRVRAPLGDLLASAAANRTPPACAARAAERALGLAVPRANLTLVTTGQRVLAAGPPPHGDRVRAATAALPGAPDATLVVRTWSP</sequence>
<comment type="caution">
    <text evidence="1">The sequence shown here is derived from an EMBL/GenBank/DDBJ whole genome shotgun (WGS) entry which is preliminary data.</text>
</comment>
<organism evidence="1 2">
    <name type="scientific">Halocalculus aciditolerans</name>
    <dbReference type="NCBI Taxonomy" id="1383812"/>
    <lineage>
        <taxon>Archaea</taxon>
        <taxon>Methanobacteriati</taxon>
        <taxon>Methanobacteriota</taxon>
        <taxon>Stenosarchaea group</taxon>
        <taxon>Halobacteria</taxon>
        <taxon>Halobacteriales</taxon>
        <taxon>Halobacteriaceae</taxon>
        <taxon>Halocalculus</taxon>
    </lineage>
</organism>
<dbReference type="AlphaFoldDB" id="A0A830FN73"/>
<evidence type="ECO:0000313" key="1">
    <source>
        <dbReference type="EMBL" id="GGL72548.1"/>
    </source>
</evidence>
<proteinExistence type="predicted"/>
<reference evidence="1" key="1">
    <citation type="journal article" date="2014" name="Int. J. Syst. Evol. Microbiol.">
        <title>Complete genome sequence of Corynebacterium casei LMG S-19264T (=DSM 44701T), isolated from a smear-ripened cheese.</title>
        <authorList>
            <consortium name="US DOE Joint Genome Institute (JGI-PGF)"/>
            <person name="Walter F."/>
            <person name="Albersmeier A."/>
            <person name="Kalinowski J."/>
            <person name="Ruckert C."/>
        </authorList>
    </citation>
    <scope>NUCLEOTIDE SEQUENCE</scope>
    <source>
        <strain evidence="1">JCM 19596</strain>
    </source>
</reference>
<dbReference type="InterPro" id="IPR055708">
    <property type="entry name" value="DUF7284"/>
</dbReference>
<evidence type="ECO:0000313" key="2">
    <source>
        <dbReference type="Proteomes" id="UP000607197"/>
    </source>
</evidence>
<dbReference type="Pfam" id="PF23955">
    <property type="entry name" value="DUF7284"/>
    <property type="match status" value="1"/>
</dbReference>
<protein>
    <submittedName>
        <fullName evidence="1">Uncharacterized protein</fullName>
    </submittedName>
</protein>
<gene>
    <name evidence="1" type="ORF">GCM10009039_33150</name>
</gene>
<accession>A0A830FN73</accession>
<reference evidence="1" key="2">
    <citation type="submission" date="2020-09" db="EMBL/GenBank/DDBJ databases">
        <authorList>
            <person name="Sun Q."/>
            <person name="Ohkuma M."/>
        </authorList>
    </citation>
    <scope>NUCLEOTIDE SEQUENCE</scope>
    <source>
        <strain evidence="1">JCM 19596</strain>
    </source>
</reference>
<name>A0A830FN73_9EURY</name>